<dbReference type="EMBL" id="SDRB02006814">
    <property type="protein sequence ID" value="THG11985.1"/>
    <property type="molecule type" value="Genomic_DNA"/>
</dbReference>
<comment type="caution">
    <text evidence="3">The sequence shown here is derived from an EMBL/GenBank/DDBJ whole genome shotgun (WGS) entry which is preliminary data.</text>
</comment>
<dbReference type="CDD" id="cd16074">
    <property type="entry name" value="OCRE"/>
    <property type="match status" value="1"/>
</dbReference>
<dbReference type="PANTHER" id="PTHR13948:SF38">
    <property type="entry name" value="D111_G-PATCH DOMAIN-CONTAINING PROTEIN"/>
    <property type="match status" value="1"/>
</dbReference>
<dbReference type="GO" id="GO:0003723">
    <property type="term" value="F:RNA binding"/>
    <property type="evidence" value="ECO:0007669"/>
    <property type="project" value="TreeGrafter"/>
</dbReference>
<dbReference type="GO" id="GO:0000398">
    <property type="term" value="P:mRNA splicing, via spliceosome"/>
    <property type="evidence" value="ECO:0007669"/>
    <property type="project" value="TreeGrafter"/>
</dbReference>
<gene>
    <name evidence="3" type="ORF">TEA_004629</name>
</gene>
<dbReference type="AlphaFoldDB" id="A0A4S4E917"/>
<dbReference type="Proteomes" id="UP000306102">
    <property type="component" value="Unassembled WGS sequence"/>
</dbReference>
<dbReference type="STRING" id="542762.A0A4S4E917"/>
<reference evidence="3 4" key="1">
    <citation type="journal article" date="2018" name="Proc. Natl. Acad. Sci. U.S.A.">
        <title>Draft genome sequence of Camellia sinensis var. sinensis provides insights into the evolution of the tea genome and tea quality.</title>
        <authorList>
            <person name="Wei C."/>
            <person name="Yang H."/>
            <person name="Wang S."/>
            <person name="Zhao J."/>
            <person name="Liu C."/>
            <person name="Gao L."/>
            <person name="Xia E."/>
            <person name="Lu Y."/>
            <person name="Tai Y."/>
            <person name="She G."/>
            <person name="Sun J."/>
            <person name="Cao H."/>
            <person name="Tong W."/>
            <person name="Gao Q."/>
            <person name="Li Y."/>
            <person name="Deng W."/>
            <person name="Jiang X."/>
            <person name="Wang W."/>
            <person name="Chen Q."/>
            <person name="Zhang S."/>
            <person name="Li H."/>
            <person name="Wu J."/>
            <person name="Wang P."/>
            <person name="Li P."/>
            <person name="Shi C."/>
            <person name="Zheng F."/>
            <person name="Jian J."/>
            <person name="Huang B."/>
            <person name="Shan D."/>
            <person name="Shi M."/>
            <person name="Fang C."/>
            <person name="Yue Y."/>
            <person name="Li F."/>
            <person name="Li D."/>
            <person name="Wei S."/>
            <person name="Han B."/>
            <person name="Jiang C."/>
            <person name="Yin Y."/>
            <person name="Xia T."/>
            <person name="Zhang Z."/>
            <person name="Bennetzen J.L."/>
            <person name="Zhao S."/>
            <person name="Wan X."/>
        </authorList>
    </citation>
    <scope>NUCLEOTIDE SEQUENCE [LARGE SCALE GENOMIC DNA]</scope>
    <source>
        <strain evidence="4">cv. Shuchazao</strain>
        <tissue evidence="3">Leaf</tissue>
    </source>
</reference>
<evidence type="ECO:0000256" key="2">
    <source>
        <dbReference type="ARBA" id="ARBA00023242"/>
    </source>
</evidence>
<keyword evidence="2" id="KW-0539">Nucleus</keyword>
<dbReference type="PANTHER" id="PTHR13948">
    <property type="entry name" value="RNA-BINDING PROTEIN"/>
    <property type="match status" value="1"/>
</dbReference>
<organism evidence="3 4">
    <name type="scientific">Camellia sinensis var. sinensis</name>
    <name type="common">China tea</name>
    <dbReference type="NCBI Taxonomy" id="542762"/>
    <lineage>
        <taxon>Eukaryota</taxon>
        <taxon>Viridiplantae</taxon>
        <taxon>Streptophyta</taxon>
        <taxon>Embryophyta</taxon>
        <taxon>Tracheophyta</taxon>
        <taxon>Spermatophyta</taxon>
        <taxon>Magnoliopsida</taxon>
        <taxon>eudicotyledons</taxon>
        <taxon>Gunneridae</taxon>
        <taxon>Pentapetalae</taxon>
        <taxon>asterids</taxon>
        <taxon>Ericales</taxon>
        <taxon>Theaceae</taxon>
        <taxon>Camellia</taxon>
    </lineage>
</organism>
<accession>A0A4S4E917</accession>
<name>A0A4S4E917_CAMSN</name>
<evidence type="ECO:0008006" key="5">
    <source>
        <dbReference type="Google" id="ProtNLM"/>
    </source>
</evidence>
<evidence type="ECO:0000256" key="1">
    <source>
        <dbReference type="ARBA" id="ARBA00004123"/>
    </source>
</evidence>
<proteinExistence type="predicted"/>
<evidence type="ECO:0000313" key="3">
    <source>
        <dbReference type="EMBL" id="THG11985.1"/>
    </source>
</evidence>
<comment type="subcellular location">
    <subcellularLocation>
        <location evidence="1">Nucleus</location>
    </subcellularLocation>
</comment>
<sequence>MLLSTPQFLPLELGSQLFPWLQGSDNRTRTRNPPFRCFKTRLASCDSQKLGLLIMLITCFSPLLLPNPLNSTVNYSRGWMSEMAGTSEADSEESQRNGSSFQWDDKSQLFYDASLASRAFVIARSSATYVYGLYVHVHVHVLGYTSGSGFYHDPVAGWYYSSRDGLYYKFENENYVLLGSDQGDLSETYQCVNSIPNNSIQDDPDAHVHSHKDVDYSLFQTGESEADKLGTVADDPPTVCIECNSSQMTESECPPPPSEWLEDTLIDLYLSGYSNQATDVVHDVMMPMETDQRDNLGLSVEGNNDTRELEEGEWIPDEDHGVNDSSESISDEGASWDEENWRAQYGQVIRSGEESVPDFKVIDLWDWSIVTRTRKDGKNQVARLVGRLVRQSARLHPSMPSGGGLLKTAPICEVHLDLVRVTSGQVYKLRSPSAKYLASLSTYDSSNPTKDWGFPELSIDGKIQAPPGSGGNCEAKMIKGAPVHKDLPSLPVQFCASNNSFLLRTVLAQRTIFFPSCNRALLMFFPLWAPGGGTWKQFKGFVGTITGSRKQRKCRIDTTPENKTSGRMPLPSHKPNLAAKSIVSENSNTVSHKLLHNSPLKVMCKGTKWFNTHLNH</sequence>
<protein>
    <recommendedName>
        <fullName evidence="5">OCRE domain-containing protein</fullName>
    </recommendedName>
</protein>
<evidence type="ECO:0000313" key="4">
    <source>
        <dbReference type="Proteomes" id="UP000306102"/>
    </source>
</evidence>
<dbReference type="GO" id="GO:0005634">
    <property type="term" value="C:nucleus"/>
    <property type="evidence" value="ECO:0007669"/>
    <property type="project" value="UniProtKB-SubCell"/>
</dbReference>
<keyword evidence="4" id="KW-1185">Reference proteome</keyword>